<reference evidence="1" key="1">
    <citation type="journal article" date="2020" name="Nature">
        <title>Giant virus diversity and host interactions through global metagenomics.</title>
        <authorList>
            <person name="Schulz F."/>
            <person name="Roux S."/>
            <person name="Paez-Espino D."/>
            <person name="Jungbluth S."/>
            <person name="Walsh D.A."/>
            <person name="Denef V.J."/>
            <person name="McMahon K.D."/>
            <person name="Konstantinidis K.T."/>
            <person name="Eloe-Fadrosh E.A."/>
            <person name="Kyrpides N.C."/>
            <person name="Woyke T."/>
        </authorList>
    </citation>
    <scope>NUCLEOTIDE SEQUENCE</scope>
    <source>
        <strain evidence="1">GVMAG-M-3300023174-102</strain>
    </source>
</reference>
<dbReference type="EMBL" id="MN739513">
    <property type="protein sequence ID" value="QHT09561.1"/>
    <property type="molecule type" value="Genomic_DNA"/>
</dbReference>
<evidence type="ECO:0000313" key="1">
    <source>
        <dbReference type="EMBL" id="QHT09561.1"/>
    </source>
</evidence>
<proteinExistence type="predicted"/>
<sequence length="200" mass="23010">MNNQKYNSELEIIGELKRRNRHAEWVKCGGLFGLTSDTLQAKIFLVRPFKYYDINENIVNVSMVQSTYRVDVDNIPVFRQVVQKDPHFVDVDKFKFCSLLQFLSTSGLATCCALSMIIGDKKFLAHITATTEAGPIVYHINKALHEQKLDKTSIQNIQIFVGDLDTTYSLYKISSILNLLSINEKDVITKYMYMFDHVRV</sequence>
<dbReference type="AlphaFoldDB" id="A0A6C0CZ12"/>
<accession>A0A6C0CZ12</accession>
<protein>
    <submittedName>
        <fullName evidence="1">Uncharacterized protein</fullName>
    </submittedName>
</protein>
<name>A0A6C0CZ12_9ZZZZ</name>
<organism evidence="1">
    <name type="scientific">viral metagenome</name>
    <dbReference type="NCBI Taxonomy" id="1070528"/>
    <lineage>
        <taxon>unclassified sequences</taxon>
        <taxon>metagenomes</taxon>
        <taxon>organismal metagenomes</taxon>
    </lineage>
</organism>